<dbReference type="SUPFAM" id="SSF158832">
    <property type="entry name" value="Tex N-terminal region-like"/>
    <property type="match status" value="1"/>
</dbReference>
<evidence type="ECO:0000256" key="8">
    <source>
        <dbReference type="SAM" id="MobiDB-lite"/>
    </source>
</evidence>
<dbReference type="InterPro" id="IPR023323">
    <property type="entry name" value="Tex-like_dom_sf"/>
</dbReference>
<dbReference type="RefSeq" id="XP_013164896.1">
    <property type="nucleotide sequence ID" value="XM_013309442.1"/>
</dbReference>
<gene>
    <name evidence="11" type="primary">LOC106115852</name>
</gene>
<feature type="compositionally biased region" description="Basic and acidic residues" evidence="8">
    <location>
        <begin position="48"/>
        <end position="58"/>
    </location>
</feature>
<dbReference type="InterPro" id="IPR023319">
    <property type="entry name" value="Tex-like_HTH_dom_sf"/>
</dbReference>
<dbReference type="Gene3D" id="1.10.150.850">
    <property type="entry name" value="Spt6, helix-hairpin-helix domain"/>
    <property type="match status" value="1"/>
</dbReference>
<dbReference type="SUPFAM" id="SSF47781">
    <property type="entry name" value="RuvA domain 2-like"/>
    <property type="match status" value="2"/>
</dbReference>
<dbReference type="KEGG" id="pxu:106115852"/>
<dbReference type="PANTHER" id="PTHR10145:SF6">
    <property type="entry name" value="TRANSCRIPTION ELONGATION FACTOR SPT6"/>
    <property type="match status" value="1"/>
</dbReference>
<dbReference type="InterPro" id="IPR035019">
    <property type="entry name" value="Spt6_SH2_N"/>
</dbReference>
<dbReference type="GO" id="GO:0060429">
    <property type="term" value="P:epithelium development"/>
    <property type="evidence" value="ECO:0007669"/>
    <property type="project" value="UniProtKB-ARBA"/>
</dbReference>
<dbReference type="GO" id="GO:0031491">
    <property type="term" value="F:nucleosome binding"/>
    <property type="evidence" value="ECO:0007669"/>
    <property type="project" value="TreeGrafter"/>
</dbReference>
<feature type="domain" description="SH2" evidence="9">
    <location>
        <begin position="1325"/>
        <end position="1436"/>
    </location>
</feature>
<dbReference type="GO" id="GO:0003677">
    <property type="term" value="F:DNA binding"/>
    <property type="evidence" value="ECO:0007669"/>
    <property type="project" value="InterPro"/>
</dbReference>
<dbReference type="InterPro" id="IPR035018">
    <property type="entry name" value="Spt6_SH2_C"/>
</dbReference>
<dbReference type="Pfam" id="PF14635">
    <property type="entry name" value="HHH_7"/>
    <property type="match status" value="1"/>
</dbReference>
<feature type="compositionally biased region" description="Basic and acidic residues" evidence="8">
    <location>
        <begin position="1640"/>
        <end position="1688"/>
    </location>
</feature>
<dbReference type="Gene3D" id="1.10.10.2740">
    <property type="entry name" value="Spt6, Death-like domain"/>
    <property type="match status" value="1"/>
</dbReference>
<dbReference type="InterPro" id="IPR032706">
    <property type="entry name" value="Spt6_HHH"/>
</dbReference>
<evidence type="ECO:0000313" key="11">
    <source>
        <dbReference type="RefSeq" id="XP_013164896.1"/>
    </source>
</evidence>
<evidence type="ECO:0000259" key="10">
    <source>
        <dbReference type="PROSITE" id="PS50126"/>
    </source>
</evidence>
<dbReference type="InterPro" id="IPR035420">
    <property type="entry name" value="Spt6_SH2"/>
</dbReference>
<dbReference type="FunFam" id="1.10.150.850:FF:000004">
    <property type="entry name" value="Transcription elongation factor SPT6"/>
    <property type="match status" value="1"/>
</dbReference>
<protein>
    <submittedName>
        <fullName evidence="11">Transcription elongation factor SPT6</fullName>
    </submittedName>
</protein>
<dbReference type="CDD" id="cd00164">
    <property type="entry name" value="S1_like"/>
    <property type="match status" value="1"/>
</dbReference>
<dbReference type="Pfam" id="PF14641">
    <property type="entry name" value="HTH_44"/>
    <property type="match status" value="1"/>
</dbReference>
<dbReference type="SMART" id="SM00732">
    <property type="entry name" value="YqgFc"/>
    <property type="match status" value="1"/>
</dbReference>
<feature type="compositionally biased region" description="Basic and acidic residues" evidence="8">
    <location>
        <begin position="1309"/>
        <end position="1319"/>
    </location>
</feature>
<dbReference type="Gene3D" id="2.40.50.140">
    <property type="entry name" value="Nucleic acid-binding proteins"/>
    <property type="match status" value="1"/>
</dbReference>
<keyword evidence="7" id="KW-0727">SH2 domain</keyword>
<dbReference type="FunFam" id="3.30.505.10:FF:000030">
    <property type="entry name" value="Transcription elongation factor spt6"/>
    <property type="match status" value="1"/>
</dbReference>
<feature type="compositionally biased region" description="Basic and acidic residues" evidence="8">
    <location>
        <begin position="1286"/>
        <end position="1301"/>
    </location>
</feature>
<feature type="compositionally biased region" description="Basic residues" evidence="8">
    <location>
        <begin position="1689"/>
        <end position="1699"/>
    </location>
</feature>
<dbReference type="Pfam" id="PF14633">
    <property type="entry name" value="SH2_2"/>
    <property type="match status" value="1"/>
</dbReference>
<dbReference type="InterPro" id="IPR003029">
    <property type="entry name" value="S1_domain"/>
</dbReference>
<dbReference type="Pfam" id="PF14639">
    <property type="entry name" value="YqgF"/>
    <property type="match status" value="1"/>
</dbReference>
<keyword evidence="5 6" id="KW-0539">Nucleus</keyword>
<dbReference type="InterPro" id="IPR017072">
    <property type="entry name" value="TF_Spt6"/>
</dbReference>
<dbReference type="GO" id="GO:0034728">
    <property type="term" value="P:nucleosome organization"/>
    <property type="evidence" value="ECO:0007669"/>
    <property type="project" value="TreeGrafter"/>
</dbReference>
<dbReference type="CDD" id="cd09918">
    <property type="entry name" value="SH2_Nterm_SPT6_like"/>
    <property type="match status" value="1"/>
</dbReference>
<feature type="compositionally biased region" description="Acidic residues" evidence="8">
    <location>
        <begin position="165"/>
        <end position="183"/>
    </location>
</feature>
<dbReference type="FunFam" id="3.30.505.10:FF:000089">
    <property type="entry name" value="Transcription elongation factor spt6"/>
    <property type="match status" value="1"/>
</dbReference>
<feature type="compositionally biased region" description="Basic residues" evidence="8">
    <location>
        <begin position="252"/>
        <end position="263"/>
    </location>
</feature>
<dbReference type="SUPFAM" id="SSF50249">
    <property type="entry name" value="Nucleic acid-binding proteins"/>
    <property type="match status" value="1"/>
</dbReference>
<dbReference type="InterPro" id="IPR028231">
    <property type="entry name" value="Spt6_YqgF"/>
</dbReference>
<keyword evidence="4 6" id="KW-0804">Transcription</keyword>
<feature type="compositionally biased region" description="Basic and acidic residues" evidence="8">
    <location>
        <begin position="477"/>
        <end position="501"/>
    </location>
</feature>
<feature type="compositionally biased region" description="Acidic residues" evidence="8">
    <location>
        <begin position="1"/>
        <end position="21"/>
    </location>
</feature>
<evidence type="ECO:0000256" key="6">
    <source>
        <dbReference type="PIRNR" id="PIRNR036947"/>
    </source>
</evidence>
<reference evidence="11" key="1">
    <citation type="submission" date="2025-08" db="UniProtKB">
        <authorList>
            <consortium name="RefSeq"/>
        </authorList>
    </citation>
    <scope>IDENTIFICATION</scope>
</reference>
<dbReference type="SUPFAM" id="SSF55550">
    <property type="entry name" value="SH2 domain"/>
    <property type="match status" value="2"/>
</dbReference>
<dbReference type="SMART" id="SM00252">
    <property type="entry name" value="SH2"/>
    <property type="match status" value="1"/>
</dbReference>
<feature type="compositionally biased region" description="Acidic residues" evidence="8">
    <location>
        <begin position="227"/>
        <end position="248"/>
    </location>
</feature>
<dbReference type="GO" id="GO:0008023">
    <property type="term" value="C:transcription elongation factor complex"/>
    <property type="evidence" value="ECO:0007669"/>
    <property type="project" value="TreeGrafter"/>
</dbReference>
<dbReference type="InterPro" id="IPR028083">
    <property type="entry name" value="Spt6_acidic_N_dom"/>
</dbReference>
<dbReference type="FunFam" id="1.10.150.850:FF:000003">
    <property type="entry name" value="Transcription elongation factor spt6"/>
    <property type="match status" value="1"/>
</dbReference>
<organism evidence="11">
    <name type="scientific">Papilio xuthus</name>
    <name type="common">Asian swallowtail butterfly</name>
    <dbReference type="NCBI Taxonomy" id="66420"/>
    <lineage>
        <taxon>Eukaryota</taxon>
        <taxon>Metazoa</taxon>
        <taxon>Ecdysozoa</taxon>
        <taxon>Arthropoda</taxon>
        <taxon>Hexapoda</taxon>
        <taxon>Insecta</taxon>
        <taxon>Pterygota</taxon>
        <taxon>Neoptera</taxon>
        <taxon>Endopterygota</taxon>
        <taxon>Lepidoptera</taxon>
        <taxon>Glossata</taxon>
        <taxon>Ditrysia</taxon>
        <taxon>Papilionoidea</taxon>
        <taxon>Papilionidae</taxon>
        <taxon>Papilioninae</taxon>
        <taxon>Papilio</taxon>
    </lineage>
</organism>
<dbReference type="FunFam" id="1.10.10.650:FF:000002">
    <property type="entry name" value="Transcription elongation factor spt6"/>
    <property type="match status" value="1"/>
</dbReference>
<evidence type="ECO:0000256" key="4">
    <source>
        <dbReference type="ARBA" id="ARBA00023163"/>
    </source>
</evidence>
<feature type="compositionally biased region" description="Acidic residues" evidence="8">
    <location>
        <begin position="36"/>
        <end position="47"/>
    </location>
</feature>
<comment type="similarity">
    <text evidence="2 6">Belongs to the SPT6 family.</text>
</comment>
<dbReference type="GeneID" id="106115852"/>
<dbReference type="InterPro" id="IPR041692">
    <property type="entry name" value="HHH_9"/>
</dbReference>
<feature type="region of interest" description="Disordered" evidence="8">
    <location>
        <begin position="1"/>
        <end position="103"/>
    </location>
</feature>
<feature type="region of interest" description="Disordered" evidence="8">
    <location>
        <begin position="1597"/>
        <end position="1756"/>
    </location>
</feature>
<comment type="subcellular location">
    <subcellularLocation>
        <location evidence="1 6">Nucleus</location>
    </subcellularLocation>
</comment>
<dbReference type="InterPro" id="IPR036860">
    <property type="entry name" value="SH2_dom_sf"/>
</dbReference>
<accession>A0AAJ7E6F3</accession>
<evidence type="ECO:0000256" key="2">
    <source>
        <dbReference type="ARBA" id="ARBA00009253"/>
    </source>
</evidence>
<keyword evidence="11" id="KW-0648">Protein biosynthesis</keyword>
<dbReference type="Pfam" id="PF14632">
    <property type="entry name" value="SPT6_acidic"/>
    <property type="match status" value="1"/>
</dbReference>
<feature type="domain" description="S1 motif" evidence="10">
    <location>
        <begin position="1228"/>
        <end position="1283"/>
    </location>
</feature>
<feature type="compositionally biased region" description="Acidic residues" evidence="8">
    <location>
        <begin position="86"/>
        <end position="101"/>
    </location>
</feature>
<dbReference type="CTD" id="44000"/>
<feature type="compositionally biased region" description="Acidic residues" evidence="8">
    <location>
        <begin position="121"/>
        <end position="134"/>
    </location>
</feature>
<dbReference type="CDD" id="cd09928">
    <property type="entry name" value="SH2_Cterm_SPT6_like"/>
    <property type="match status" value="1"/>
</dbReference>
<name>A0AAJ7E6F3_PAPXU</name>
<feature type="compositionally biased region" description="Basic and acidic residues" evidence="8">
    <location>
        <begin position="1700"/>
        <end position="1720"/>
    </location>
</feature>
<dbReference type="PANTHER" id="PTHR10145">
    <property type="entry name" value="TRANSCRIPTION ELONGATION FACTOR SPT6"/>
    <property type="match status" value="1"/>
</dbReference>
<dbReference type="InterPro" id="IPR000980">
    <property type="entry name" value="SH2"/>
</dbReference>
<dbReference type="Pfam" id="PF00575">
    <property type="entry name" value="S1"/>
    <property type="match status" value="1"/>
</dbReference>
<evidence type="ECO:0000256" key="1">
    <source>
        <dbReference type="ARBA" id="ARBA00004123"/>
    </source>
</evidence>
<dbReference type="PROSITE" id="PS50001">
    <property type="entry name" value="SH2"/>
    <property type="match status" value="1"/>
</dbReference>
<dbReference type="GO" id="GO:0042393">
    <property type="term" value="F:histone binding"/>
    <property type="evidence" value="ECO:0007669"/>
    <property type="project" value="TreeGrafter"/>
</dbReference>
<dbReference type="Gene3D" id="3.30.505.10">
    <property type="entry name" value="SH2 domain"/>
    <property type="match status" value="2"/>
</dbReference>
<evidence type="ECO:0000256" key="5">
    <source>
        <dbReference type="ARBA" id="ARBA00023242"/>
    </source>
</evidence>
<keyword evidence="3" id="KW-0175">Coiled coil</keyword>
<feature type="compositionally biased region" description="Acidic residues" evidence="8">
    <location>
        <begin position="59"/>
        <end position="73"/>
    </location>
</feature>
<dbReference type="InterPro" id="IPR037027">
    <property type="entry name" value="YqgF/RNaseH-like_dom_sf"/>
</dbReference>
<dbReference type="InterPro" id="IPR028088">
    <property type="entry name" value="Spt6_HTH_DNA-bd_dom"/>
</dbReference>
<dbReference type="Pfam" id="PF17674">
    <property type="entry name" value="HHH_9"/>
    <property type="match status" value="1"/>
</dbReference>
<dbReference type="SUPFAM" id="SSF53098">
    <property type="entry name" value="Ribonuclease H-like"/>
    <property type="match status" value="1"/>
</dbReference>
<dbReference type="SMART" id="SM00316">
    <property type="entry name" value="S1"/>
    <property type="match status" value="1"/>
</dbReference>
<dbReference type="PROSITE" id="PS50126">
    <property type="entry name" value="S1"/>
    <property type="match status" value="1"/>
</dbReference>
<dbReference type="Gene3D" id="3.30.420.140">
    <property type="entry name" value="YqgF/RNase H-like domain"/>
    <property type="match status" value="1"/>
</dbReference>
<dbReference type="InterPro" id="IPR012337">
    <property type="entry name" value="RNaseH-like_sf"/>
</dbReference>
<feature type="region of interest" description="Disordered" evidence="8">
    <location>
        <begin position="1284"/>
        <end position="1319"/>
    </location>
</feature>
<dbReference type="InterPro" id="IPR006641">
    <property type="entry name" value="YqgF/RNaseH-like_dom"/>
</dbReference>
<evidence type="ECO:0000256" key="3">
    <source>
        <dbReference type="ARBA" id="ARBA00023054"/>
    </source>
</evidence>
<evidence type="ECO:0000256" key="7">
    <source>
        <dbReference type="PROSITE-ProRule" id="PRU00191"/>
    </source>
</evidence>
<dbReference type="InterPro" id="IPR042066">
    <property type="entry name" value="Spt6_death-like"/>
</dbReference>
<dbReference type="InterPro" id="IPR012340">
    <property type="entry name" value="NA-bd_OB-fold"/>
</dbReference>
<feature type="region of interest" description="Disordered" evidence="8">
    <location>
        <begin position="117"/>
        <end position="263"/>
    </location>
</feature>
<feature type="region of interest" description="Disordered" evidence="8">
    <location>
        <begin position="475"/>
        <end position="505"/>
    </location>
</feature>
<dbReference type="InterPro" id="IPR010994">
    <property type="entry name" value="RuvA_2-like"/>
</dbReference>
<proteinExistence type="inferred from homology"/>
<evidence type="ECO:0000259" key="9">
    <source>
        <dbReference type="PROSITE" id="PS50001"/>
    </source>
</evidence>
<dbReference type="GO" id="GO:0140673">
    <property type="term" value="P:transcription elongation-coupled chromatin remodeling"/>
    <property type="evidence" value="ECO:0007669"/>
    <property type="project" value="InterPro"/>
</dbReference>
<feature type="compositionally biased region" description="Polar residues" evidence="8">
    <location>
        <begin position="1734"/>
        <end position="1743"/>
    </location>
</feature>
<dbReference type="Gene3D" id="1.10.3500.10">
    <property type="entry name" value="Tex N-terminal region-like"/>
    <property type="match status" value="1"/>
</dbReference>
<dbReference type="FunFam" id="1.10.10.2740:FF:000001">
    <property type="entry name" value="Transcription elongation factor spt6"/>
    <property type="match status" value="1"/>
</dbReference>
<comment type="function">
    <text evidence="6">Histone H3-H4 chaperone that plays a role in maintenance of chromatin structure during RNA polymerase II transcription elongation.</text>
</comment>
<dbReference type="FunFam" id="1.10.3500.10:FF:000006">
    <property type="entry name" value="Transcription elongation factor spt6"/>
    <property type="match status" value="1"/>
</dbReference>
<keyword evidence="11" id="KW-0251">Elongation factor</keyword>
<sequence length="1756" mass="201854">MADFLESEAEESELDSEEDEQPTERKKPKRKAAVQSDDEDEEEEDDEERLREELKDLIDDAPIEEDSDGEDSDASVGPKKRKKSDDELDDRLEDEDYDLIEENLGVKVARNKFKRLRRLEDDDSDNDGADDPDLEREVIAEKLFVGGSDEEDENRSESAAPREVEYDDENDELESDADDFIVDDDGRPIAERKKKRKPIFTDASLQEGQDIFGVDFDYDEFEKYGEEDYEDEEDEDLDEYIEDEEDEDGERRRTKKGKAKRPSKKSIFEIYEPSELKRSHFTDLDNEIRKTDVPERMQIREVPITPVEEGSTELEDEAEWIYKQAFLKAPVSKADSQEARERTRRGSSTVVKIRQALDFMRNQTLEVPFIAFYRKEYVQPELSINDLWKVYKYDAKWCQLKQRKENLLKLLENMRDFQLDKVMANPDAPIPENMRLIKDEDIERLKNVQTPEELRDVHTHFLLYYSNDLPEMQKVQRTKERQKELEEKKRAAREEAERNGEDPEEAVAAVEAALPDDAAPQHDMKYAVRSGPYELCRKAGIEPLVKMFGLTPEQFAENVRDNYQRHEVEQPAVPPLEAAAPYCGASGSAAEVVRRAVYMCGVQLAREPLLRGALRDALRERATLSVRPTPRGLKEIDESHACFSLKYLKKKPVRDLTGDQFLKLSMAAEDRLLEVKISEQIEGNTSPSYIEELKQLYQKDEFAATVQAWNELRAEAVGLALGKIVLPELRRELHALLLQEAKDHVLKCCRRRLYDWLKVAPYESRVSDDDDDEWDASNGLRVMSIAYVPDRAQCAFACLVSGGGEVADHLRLPHLMYRRNAWDAAERQNKEADMTALRRFILRKKPHVVVIGGESREALNVKADVADCVQRLVEDEQFPRIPIEIADNHISKIYSNSIRGRNDFREYPDMLRQAICQGRLLQDPLMEISQLCGPDEEILCLRYHPLQDQISKEDLLEGIELEFVNRVNEVGVDVNEAILTGRGTELLQFVCGLGPRKAQALIKLFKQTNQKLENRTQLVTVCHMGPKVFINCSGFIKIDTSSLGDSTEAYIEVLDGSRVHPETYEWARKMAVDALEYEDEDANPAGALEEILEAPERLKDLDLDAFAEELERQGFGNKSITLYDIRAELNSRYKDLRVPYRSPTAEEMFDILTKETPETFYVGKMVLASVVGISHRKPQREMLDQANPVRNDETGLWECPFCHKNDFPELSEVWNHFDAGACPGQATGVRIRLDNGVSGYIHIKNLSDRHVTDPTERVRIGQTVHCRVLKIDVERFSVDCTSKSSDLVDKNNEWRPSKDPYYDQESEDKDVRKDKEAKQTKERMQYVKRVIVHPAFQNISFAEAEKLMENMAQGEVIVRPSSKGSDHLTVTWKVADGICQHIDVREEGKENAFSLGRSLWIQGSEFEDLDEIIARHVTPMAGHARDLISYKYYKPLGGMRDKAEEWLKEEKAKNPNKIHYVISAAKNHPGRFLLSYLPRARCTHEYISVTPDGYKFRQRMFDSLGGLLKWFKEHFRDPPPSGTPAQRTPAMRTPHGMTSMYHTPAAHTPAFHTPAHTPGPAYINTPYTPSAQTPYMTPFATTPRQPDFLTPAVPRHKPTPAMPIYSEPSDWQKAAEDWVRHRTGRDTPSTPRSSEGMPTPRHDNRTPRHDNRTPRHDVRTPRHDSRTPRHDSRTPRHESRSHGHGDRHSHSHSHGHGHSHSHDHDRERERDRERDRDRGHSSGRSSRSHSVRSTPHTNTSPRSMSLGDATPLYDEN</sequence>
<dbReference type="Gene3D" id="1.10.10.650">
    <property type="entry name" value="RuvA domain 2-like"/>
    <property type="match status" value="1"/>
</dbReference>
<dbReference type="PIRSF" id="PIRSF036947">
    <property type="entry name" value="Spt6"/>
    <property type="match status" value="1"/>
</dbReference>
<dbReference type="Proteomes" id="UP000694872">
    <property type="component" value="Unplaced"/>
</dbReference>
<dbReference type="GO" id="GO:0003746">
    <property type="term" value="F:translation elongation factor activity"/>
    <property type="evidence" value="ECO:0007669"/>
    <property type="project" value="UniProtKB-KW"/>
</dbReference>